<evidence type="ECO:0000313" key="3">
    <source>
        <dbReference type="EMBL" id="KJF43095.1"/>
    </source>
</evidence>
<reference evidence="3 4" key="1">
    <citation type="submission" date="2014-09" db="EMBL/GenBank/DDBJ databases">
        <title>Draft Genome Sequence of Draconibacterium sp. JN14CK-3.</title>
        <authorList>
            <person name="Dong C."/>
            <person name="Lai Q."/>
            <person name="Shao Z."/>
        </authorList>
    </citation>
    <scope>NUCLEOTIDE SEQUENCE [LARGE SCALE GENOMIC DNA]</scope>
    <source>
        <strain evidence="3 4">JN14CK-3</strain>
    </source>
</reference>
<proteinExistence type="predicted"/>
<keyword evidence="4" id="KW-1185">Reference proteome</keyword>
<dbReference type="Proteomes" id="UP000032544">
    <property type="component" value="Unassembled WGS sequence"/>
</dbReference>
<dbReference type="RefSeq" id="WP_045031717.1">
    <property type="nucleotide sequence ID" value="NZ_JRHC01000004.1"/>
</dbReference>
<dbReference type="InterPro" id="IPR011741">
    <property type="entry name" value="Phg_2220_C"/>
</dbReference>
<gene>
    <name evidence="3" type="ORF">LH29_17095</name>
</gene>
<accession>A0A0D8J7Y7</accession>
<evidence type="ECO:0000313" key="4">
    <source>
        <dbReference type="Proteomes" id="UP000032544"/>
    </source>
</evidence>
<dbReference type="OrthoDB" id="1258529at2"/>
<sequence>MNKKITYNRVEKDVDNPFTRIDNRLLKDKRLTGDEFRLMCLILSNRDNFEFNMDFMRDKCGVGVDKFKVMKRNLKEYGYIESVRNGHKWSWIVNERSTIDGENPHCEGVENNPMPKDGETTHVNNNNRKQKKLKEKKSPLFSSVETEQGVTEVCEYFSQKVGIEFDPMDEESKHLRDRIEKDGLTVKTAKGIINLKFEEWHKSEKMKRHLNPKVLFKSKNFNSYIKEYKRSLEFKKENLTWGQELTLEVLNHFSDDDKLLIDMEFTKEWINMGFESFKSGNVKMELIRNFIRHSRGTVTYRENKPPHVVRMEKERIEQRRREAELKAQSLS</sequence>
<dbReference type="AlphaFoldDB" id="A0A0D8J7Y7"/>
<evidence type="ECO:0000259" key="2">
    <source>
        <dbReference type="Pfam" id="PF09524"/>
    </source>
</evidence>
<dbReference type="EMBL" id="JRHC01000004">
    <property type="protein sequence ID" value="KJF43095.1"/>
    <property type="molecule type" value="Genomic_DNA"/>
</dbReference>
<dbReference type="Pfam" id="PF09524">
    <property type="entry name" value="Phg_2220_C"/>
    <property type="match status" value="1"/>
</dbReference>
<feature type="region of interest" description="Disordered" evidence="1">
    <location>
        <begin position="102"/>
        <end position="138"/>
    </location>
</feature>
<protein>
    <recommendedName>
        <fullName evidence="2">Phage conserved hypothetical protein C-terminal domain-containing protein</fullName>
    </recommendedName>
</protein>
<name>A0A0D8J7Y7_9BACT</name>
<dbReference type="STRING" id="1544798.LH29_17095"/>
<evidence type="ECO:0000256" key="1">
    <source>
        <dbReference type="SAM" id="MobiDB-lite"/>
    </source>
</evidence>
<organism evidence="3 4">
    <name type="scientific">Draconibacterium sediminis</name>
    <dbReference type="NCBI Taxonomy" id="1544798"/>
    <lineage>
        <taxon>Bacteria</taxon>
        <taxon>Pseudomonadati</taxon>
        <taxon>Bacteroidota</taxon>
        <taxon>Bacteroidia</taxon>
        <taxon>Marinilabiliales</taxon>
        <taxon>Prolixibacteraceae</taxon>
        <taxon>Draconibacterium</taxon>
    </lineage>
</organism>
<comment type="caution">
    <text evidence="3">The sequence shown here is derived from an EMBL/GenBank/DDBJ whole genome shotgun (WGS) entry which is preliminary data.</text>
</comment>
<feature type="domain" description="Phage conserved hypothetical protein C-terminal" evidence="2">
    <location>
        <begin position="154"/>
        <end position="225"/>
    </location>
</feature>